<dbReference type="GO" id="GO:0015631">
    <property type="term" value="F:tubulin binding"/>
    <property type="evidence" value="ECO:0007669"/>
    <property type="project" value="TreeGrafter"/>
</dbReference>
<dbReference type="FunFam" id="1.10.287.370:FF:000001">
    <property type="entry name" value="Prefoldin subunit 3"/>
    <property type="match status" value="1"/>
</dbReference>
<dbReference type="SUPFAM" id="SSF46579">
    <property type="entry name" value="Prefoldin"/>
    <property type="match status" value="1"/>
</dbReference>
<dbReference type="GO" id="GO:0006457">
    <property type="term" value="P:protein folding"/>
    <property type="evidence" value="ECO:0007669"/>
    <property type="project" value="UniProtKB-UniRule"/>
</dbReference>
<dbReference type="PIRSF" id="PIRSF016396">
    <property type="entry name" value="Prefoldin_subunit_3"/>
    <property type="match status" value="1"/>
</dbReference>
<dbReference type="PANTHER" id="PTHR12409:SF0">
    <property type="entry name" value="PREFOLDIN SUBUNIT 3"/>
    <property type="match status" value="1"/>
</dbReference>
<dbReference type="HOGENOM" id="CLU_083737_1_0_1"/>
<comment type="similarity">
    <text evidence="1 3">Belongs to the prefoldin subunit alpha family.</text>
</comment>
<dbReference type="GO" id="GO:0007017">
    <property type="term" value="P:microtubule-based process"/>
    <property type="evidence" value="ECO:0007669"/>
    <property type="project" value="TreeGrafter"/>
</dbReference>
<dbReference type="Pfam" id="PF02996">
    <property type="entry name" value="Prefoldin"/>
    <property type="match status" value="1"/>
</dbReference>
<sequence length="207" mass="23033">MNTSSAESDNAKAMERLSGAIIGSRNERGIPSAVFIEAAKTFLDSLGVTDAMPLMGAMQQLYSKYKFMEASFQKSRESLKAKLPDTEKDLEMLQLLMSKQEAKQSIHTKFNLADNIYVKAAVDPSIGNVCIWLGANVMVEFSYTEALELLQNNIATAKAQMNQIDSDLGFLRDQIITTEVNMARVYNYDSKRRRQDKTITAPAAQSN</sequence>
<comment type="subunit">
    <text evidence="3">Heterohexamer of two PFD-alpha type and four PFD-beta type subunits.</text>
</comment>
<dbReference type="Gene3D" id="1.10.287.370">
    <property type="match status" value="1"/>
</dbReference>
<dbReference type="GO" id="GO:0007021">
    <property type="term" value="P:tubulin complex assembly"/>
    <property type="evidence" value="ECO:0007669"/>
    <property type="project" value="TreeGrafter"/>
</dbReference>
<dbReference type="GO" id="GO:0016272">
    <property type="term" value="C:prefoldin complex"/>
    <property type="evidence" value="ECO:0007669"/>
    <property type="project" value="UniProtKB-UniRule"/>
</dbReference>
<dbReference type="PANTHER" id="PTHR12409">
    <property type="entry name" value="PREFOLDIN SUBUNIT 3"/>
    <property type="match status" value="1"/>
</dbReference>
<evidence type="ECO:0000313" key="4">
    <source>
        <dbReference type="EMBL" id="CCA18812.1"/>
    </source>
</evidence>
<dbReference type="EMBL" id="FR824102">
    <property type="protein sequence ID" value="CCA18812.1"/>
    <property type="molecule type" value="Genomic_DNA"/>
</dbReference>
<dbReference type="InterPro" id="IPR004127">
    <property type="entry name" value="Prefoldin_subunit_alpha"/>
</dbReference>
<evidence type="ECO:0000256" key="2">
    <source>
        <dbReference type="ARBA" id="ARBA00023186"/>
    </source>
</evidence>
<comment type="function">
    <text evidence="3">Binds specifically to cytosolic chaperonin (c-CPN) and transfers target proteins to it. Binds to nascent polypeptide chain and promotes folding in an environment in which there are many competing pathways for nonnative proteins.</text>
</comment>
<dbReference type="CDD" id="cd23156">
    <property type="entry name" value="Prefoldin_3"/>
    <property type="match status" value="1"/>
</dbReference>
<dbReference type="InterPro" id="IPR009053">
    <property type="entry name" value="Prefoldin"/>
</dbReference>
<dbReference type="GO" id="GO:0005737">
    <property type="term" value="C:cytoplasm"/>
    <property type="evidence" value="ECO:0007669"/>
    <property type="project" value="TreeGrafter"/>
</dbReference>
<evidence type="ECO:0000256" key="3">
    <source>
        <dbReference type="PIRNR" id="PIRNR016396"/>
    </source>
</evidence>
<gene>
    <name evidence="4" type="primary">AlNc14C57G4281</name>
    <name evidence="4" type="ORF">ALNC14_049550</name>
</gene>
<accession>F0WC98</accession>
<proteinExistence type="inferred from homology"/>
<organism evidence="4">
    <name type="scientific">Albugo laibachii Nc14</name>
    <dbReference type="NCBI Taxonomy" id="890382"/>
    <lineage>
        <taxon>Eukaryota</taxon>
        <taxon>Sar</taxon>
        <taxon>Stramenopiles</taxon>
        <taxon>Oomycota</taxon>
        <taxon>Peronosporomycetes</taxon>
        <taxon>Albuginales</taxon>
        <taxon>Albuginaceae</taxon>
        <taxon>Albugo</taxon>
    </lineage>
</organism>
<evidence type="ECO:0000256" key="1">
    <source>
        <dbReference type="ARBA" id="ARBA00010048"/>
    </source>
</evidence>
<reference evidence="4" key="2">
    <citation type="submission" date="2011-02" db="EMBL/GenBank/DDBJ databases">
        <authorList>
            <person name="MacLean D."/>
        </authorList>
    </citation>
    <scope>NUCLEOTIDE SEQUENCE</scope>
</reference>
<protein>
    <recommendedName>
        <fullName evidence="3">Prefoldin subunit 3</fullName>
    </recommendedName>
</protein>
<dbReference type="AlphaFoldDB" id="F0WC98"/>
<name>F0WC98_9STRA</name>
<dbReference type="InterPro" id="IPR016655">
    <property type="entry name" value="PFD3"/>
</dbReference>
<keyword evidence="2 3" id="KW-0143">Chaperone</keyword>
<reference evidence="4" key="1">
    <citation type="journal article" date="2011" name="PLoS Biol.">
        <title>Gene gain and loss during evolution of obligate parasitism in the white rust pathogen of Arabidopsis thaliana.</title>
        <authorList>
            <person name="Kemen E."/>
            <person name="Gardiner A."/>
            <person name="Schultz-Larsen T."/>
            <person name="Kemen A.C."/>
            <person name="Balmuth A.L."/>
            <person name="Robert-Seilaniantz A."/>
            <person name="Bailey K."/>
            <person name="Holub E."/>
            <person name="Studholme D.J."/>
            <person name="Maclean D."/>
            <person name="Jones J.D."/>
        </authorList>
    </citation>
    <scope>NUCLEOTIDE SEQUENCE</scope>
</reference>